<dbReference type="PANTHER" id="PTHR24186">
    <property type="entry name" value="PROTEIN PHOSPHATASE 1 REGULATORY SUBUNIT"/>
    <property type="match status" value="1"/>
</dbReference>
<sequence length="774" mass="83949">MQTQLIVGVISVPDKSAEACKPADVIHPELLEAASRGHYNELVRILLPGKNGAAAEHTIDLPREGTSGALGFLNCLDCLPHALCGGKLGSSSQSTGAVEGQPLPSSPATLLTGVTFQGDSALHVVVASGDGRTSKKKDGDGRTCKKKAGDGRTSENKDDPDFLKCAELIYQEAKHLLDIANNTGDTPLHCAARAGHGDILFSLIDLAKKEQGGEAMATEVLTKSNKRGETVLHEAVRFGDEKLVSDLVSACPSLVRFPLEGTSALYLAISLGHKSIVEQLLKSEDPELSYSGPAGQNALHAASLHGGGMTQKILQWSKNNAAIIGHLDDFGSTPLHFAASAEGKEMEEASNFGTQFLFQRRADDPTPVRQLLGAHKYSAYRPDNKGQYPIHIAATMGNCKVVTLILGNCPECAGLRNAHGRTFLHVAVDMRWEKIVDYATKNDTFASILNMQDNNGDTALHLAVQVGVLRIFRNLLRNNHVSLNLANHKGQTPADLSRSTIPVGFYHKTNARMWILWSLLKASALNGNDRRDHFQEKNIHKIDEGRESKKMTEASQMTGIGSVLVATMAFAAALTLPGGYIASEQKNGGTPTLAGSYAFDAFMYAVAVAFICSMLATFSLMYSGMATVDLKIRNDYFSQSVSWMWNSSRSLLVAFALGVYLVLAPRDGTTAIGVCILTSGTLLFRNREVGRILICTYTLHKRVGIIIWPRVATKILIMIFQSYFVYIVIFIFPSLSVLTTGNGNFAECPRVCRVPLTWHLAKTSFAEFRRLGTW</sequence>
<name>M8C4U6_AEGTA</name>
<dbReference type="PROSITE" id="PS50088">
    <property type="entry name" value="ANK_REPEAT"/>
    <property type="match status" value="2"/>
</dbReference>
<dbReference type="SMART" id="SM00248">
    <property type="entry name" value="ANK"/>
    <property type="match status" value="7"/>
</dbReference>
<accession>M8C4U6</accession>
<dbReference type="SUPFAM" id="SSF48403">
    <property type="entry name" value="Ankyrin repeat"/>
    <property type="match status" value="1"/>
</dbReference>
<evidence type="ECO:0000256" key="1">
    <source>
        <dbReference type="ARBA" id="ARBA00004141"/>
    </source>
</evidence>
<dbReference type="AlphaFoldDB" id="M8C4U6"/>
<protein>
    <submittedName>
        <fullName evidence="9">Uncharacterized protein</fullName>
    </submittedName>
</protein>
<evidence type="ECO:0000256" key="4">
    <source>
        <dbReference type="ARBA" id="ARBA00022989"/>
    </source>
</evidence>
<keyword evidence="3" id="KW-0677">Repeat</keyword>
<feature type="transmembrane region" description="Helical" evidence="8">
    <location>
        <begin position="711"/>
        <end position="732"/>
    </location>
</feature>
<feature type="region of interest" description="Disordered" evidence="7">
    <location>
        <begin position="130"/>
        <end position="157"/>
    </location>
</feature>
<dbReference type="Gene3D" id="1.25.40.20">
    <property type="entry name" value="Ankyrin repeat-containing domain"/>
    <property type="match status" value="3"/>
</dbReference>
<organism evidence="9">
    <name type="scientific">Aegilops tauschii</name>
    <name type="common">Tausch's goatgrass</name>
    <name type="synonym">Aegilops squarrosa</name>
    <dbReference type="NCBI Taxonomy" id="37682"/>
    <lineage>
        <taxon>Eukaryota</taxon>
        <taxon>Viridiplantae</taxon>
        <taxon>Streptophyta</taxon>
        <taxon>Embryophyta</taxon>
        <taxon>Tracheophyta</taxon>
        <taxon>Spermatophyta</taxon>
        <taxon>Magnoliopsida</taxon>
        <taxon>Liliopsida</taxon>
        <taxon>Poales</taxon>
        <taxon>Poaceae</taxon>
        <taxon>BOP clade</taxon>
        <taxon>Pooideae</taxon>
        <taxon>Triticodae</taxon>
        <taxon>Triticeae</taxon>
        <taxon>Triticinae</taxon>
        <taxon>Aegilops</taxon>
    </lineage>
</organism>
<dbReference type="PROSITE" id="PS50297">
    <property type="entry name" value="ANK_REP_REGION"/>
    <property type="match status" value="2"/>
</dbReference>
<evidence type="ECO:0000256" key="8">
    <source>
        <dbReference type="SAM" id="Phobius"/>
    </source>
</evidence>
<proteinExistence type="predicted"/>
<keyword evidence="5" id="KW-0040">ANK repeat</keyword>
<feature type="transmembrane region" description="Helical" evidence="8">
    <location>
        <begin position="559"/>
        <end position="581"/>
    </location>
</feature>
<feature type="compositionally biased region" description="Basic and acidic residues" evidence="7">
    <location>
        <begin position="132"/>
        <end position="157"/>
    </location>
</feature>
<evidence type="ECO:0000256" key="5">
    <source>
        <dbReference type="ARBA" id="ARBA00023043"/>
    </source>
</evidence>
<evidence type="ECO:0000313" key="9">
    <source>
        <dbReference type="EnsemblPlants" id="EMT10163"/>
    </source>
</evidence>
<dbReference type="Pfam" id="PF12796">
    <property type="entry name" value="Ank_2"/>
    <property type="match status" value="1"/>
</dbReference>
<evidence type="ECO:0000256" key="7">
    <source>
        <dbReference type="SAM" id="MobiDB-lite"/>
    </source>
</evidence>
<evidence type="ECO:0000256" key="2">
    <source>
        <dbReference type="ARBA" id="ARBA00022692"/>
    </source>
</evidence>
<dbReference type="InterPro" id="IPR036770">
    <property type="entry name" value="Ankyrin_rpt-contain_sf"/>
</dbReference>
<evidence type="ECO:0000256" key="3">
    <source>
        <dbReference type="ARBA" id="ARBA00022737"/>
    </source>
</evidence>
<reference evidence="9" key="1">
    <citation type="submission" date="2015-06" db="UniProtKB">
        <authorList>
            <consortium name="EnsemblPlants"/>
        </authorList>
    </citation>
    <scope>IDENTIFICATION</scope>
</reference>
<keyword evidence="6 8" id="KW-0472">Membrane</keyword>
<dbReference type="Pfam" id="PF00023">
    <property type="entry name" value="Ank"/>
    <property type="match status" value="2"/>
</dbReference>
<dbReference type="EnsemblPlants" id="EMT10163">
    <property type="protein sequence ID" value="EMT10163"/>
    <property type="gene ID" value="F775_17574"/>
</dbReference>
<dbReference type="GO" id="GO:0005886">
    <property type="term" value="C:plasma membrane"/>
    <property type="evidence" value="ECO:0007669"/>
    <property type="project" value="TreeGrafter"/>
</dbReference>
<comment type="subcellular location">
    <subcellularLocation>
        <location evidence="1">Membrane</location>
        <topology evidence="1">Multi-pass membrane protein</topology>
    </subcellularLocation>
</comment>
<feature type="transmembrane region" description="Helical" evidence="8">
    <location>
        <begin position="601"/>
        <end position="622"/>
    </location>
</feature>
<keyword evidence="2 8" id="KW-0812">Transmembrane</keyword>
<dbReference type="Pfam" id="PF13962">
    <property type="entry name" value="PGG"/>
    <property type="match status" value="1"/>
</dbReference>
<feature type="transmembrane region" description="Helical" evidence="8">
    <location>
        <begin position="643"/>
        <end position="662"/>
    </location>
</feature>
<dbReference type="InterPro" id="IPR026961">
    <property type="entry name" value="PGG_dom"/>
</dbReference>
<dbReference type="InterPro" id="IPR002110">
    <property type="entry name" value="Ankyrin_rpt"/>
</dbReference>
<evidence type="ECO:0000256" key="6">
    <source>
        <dbReference type="ARBA" id="ARBA00023136"/>
    </source>
</evidence>
<keyword evidence="4 8" id="KW-1133">Transmembrane helix</keyword>
<dbReference type="PANTHER" id="PTHR24186:SF50">
    <property type="entry name" value="ANKYRIN REPEAT-CONTAINING PROTEIN ITN1-LIKE ISOFORM X1"/>
    <property type="match status" value="1"/>
</dbReference>